<proteinExistence type="predicted"/>
<name>A0A062TYT1_9PROT</name>
<evidence type="ECO:0000313" key="3">
    <source>
        <dbReference type="Proteomes" id="UP000249123"/>
    </source>
</evidence>
<feature type="domain" description="Sulfotransferase" evidence="1">
    <location>
        <begin position="35"/>
        <end position="219"/>
    </location>
</feature>
<dbReference type="Gene3D" id="3.40.50.300">
    <property type="entry name" value="P-loop containing nucleotide triphosphate hydrolases"/>
    <property type="match status" value="1"/>
</dbReference>
<protein>
    <recommendedName>
        <fullName evidence="1">Sulfotransferase domain-containing protein</fullName>
    </recommendedName>
</protein>
<dbReference type="Proteomes" id="UP000249123">
    <property type="component" value="Unassembled WGS sequence"/>
</dbReference>
<dbReference type="EMBL" id="AWFB01000003">
    <property type="protein sequence ID" value="RAN35611.1"/>
    <property type="molecule type" value="Genomic_DNA"/>
</dbReference>
<accession>A0A328JVQ1</accession>
<evidence type="ECO:0000259" key="1">
    <source>
        <dbReference type="Pfam" id="PF00685"/>
    </source>
</evidence>
<keyword evidence="3" id="KW-1185">Reference proteome</keyword>
<dbReference type="SUPFAM" id="SSF52540">
    <property type="entry name" value="P-loop containing nucleoside triphosphate hydrolases"/>
    <property type="match status" value="1"/>
</dbReference>
<dbReference type="Pfam" id="PF00685">
    <property type="entry name" value="Sulfotransfer_1"/>
    <property type="match status" value="1"/>
</dbReference>
<dbReference type="InterPro" id="IPR000863">
    <property type="entry name" value="Sulfotransferase_dom"/>
</dbReference>
<accession>A0A062TYT1</accession>
<gene>
    <name evidence="2" type="ORF">HY3_07265</name>
</gene>
<sequence length="278" mass="31855">MSEVMPNRLPAEYRAKALNEAWTNFSILRHGRFDGILVTSKNSGTHWLKYMLAVALAETYDIPHPTYFSENAVRPYIGWPKDDVTYPELPRLAFSHTIPHHLADVGWARSLAGLPPYVLAVRHPMSILASHYAKWEYDIEVDWLTYLKGDPGGSRYRCDLYWLARFWNRWGDVYARHRDTILLVHYEQTQKNPRAILEAVSCQWGLDLTPTAINAALAAGTKEAMAKKVDPAGEPNVLQNRKTPLDELFSGEAMEIYSDYVRTLFRHDLGYDLLSFPS</sequence>
<organism evidence="2 3">
    <name type="scientific">Hyphomonas pacifica</name>
    <dbReference type="NCBI Taxonomy" id="1280941"/>
    <lineage>
        <taxon>Bacteria</taxon>
        <taxon>Pseudomonadati</taxon>
        <taxon>Pseudomonadota</taxon>
        <taxon>Alphaproteobacteria</taxon>
        <taxon>Hyphomonadales</taxon>
        <taxon>Hyphomonadaceae</taxon>
        <taxon>Hyphomonas</taxon>
    </lineage>
</organism>
<reference evidence="2 3" key="1">
    <citation type="submission" date="2013-04" db="EMBL/GenBank/DDBJ databases">
        <title>Hyphomonas sp. T24B3 Genome Sequencing.</title>
        <authorList>
            <person name="Lai Q."/>
            <person name="Shao Z."/>
        </authorList>
    </citation>
    <scope>NUCLEOTIDE SEQUENCE [LARGE SCALE GENOMIC DNA]</scope>
    <source>
        <strain evidence="2 3">T24B3</strain>
    </source>
</reference>
<dbReference type="STRING" id="1280941.HY2_06295"/>
<dbReference type="InterPro" id="IPR027417">
    <property type="entry name" value="P-loop_NTPase"/>
</dbReference>
<comment type="caution">
    <text evidence="2">The sequence shown here is derived from an EMBL/GenBank/DDBJ whole genome shotgun (WGS) entry which is preliminary data.</text>
</comment>
<dbReference type="GO" id="GO:0008146">
    <property type="term" value="F:sulfotransferase activity"/>
    <property type="evidence" value="ECO:0007669"/>
    <property type="project" value="InterPro"/>
</dbReference>
<dbReference type="AlphaFoldDB" id="A0A062TYT1"/>
<dbReference type="eggNOG" id="ENOG5030MDF">
    <property type="taxonomic scope" value="Bacteria"/>
</dbReference>
<evidence type="ECO:0000313" key="2">
    <source>
        <dbReference type="EMBL" id="RAN35611.1"/>
    </source>
</evidence>